<dbReference type="Proteomes" id="UP000264541">
    <property type="component" value="Unassembled WGS sequence"/>
</dbReference>
<dbReference type="Gene3D" id="3.90.1150.10">
    <property type="entry name" value="Aspartate Aminotransferase, domain 1"/>
    <property type="match status" value="1"/>
</dbReference>
<dbReference type="InterPro" id="IPR015421">
    <property type="entry name" value="PyrdxlP-dep_Trfase_major"/>
</dbReference>
<dbReference type="InterPro" id="IPR050881">
    <property type="entry name" value="LL-DAP_aminotransferase"/>
</dbReference>
<dbReference type="PANTHER" id="PTHR42832:SF3">
    <property type="entry name" value="L-GLUTAMINE--4-(METHYLSULFANYL)-2-OXOBUTANOATE AMINOTRANSFERASE"/>
    <property type="match status" value="1"/>
</dbReference>
<comment type="similarity">
    <text evidence="4">Belongs to the class-I pyridoxal-phosphate-dependent aminotransferase family.</text>
</comment>
<evidence type="ECO:0000256" key="3">
    <source>
        <dbReference type="ARBA" id="ARBA00022679"/>
    </source>
</evidence>
<keyword evidence="7" id="KW-1185">Reference proteome</keyword>
<accession>A0A372LIZ4</accession>
<dbReference type="InterPro" id="IPR015424">
    <property type="entry name" value="PyrdxlP-dep_Trfase"/>
</dbReference>
<protein>
    <recommendedName>
        <fullName evidence="4">Aminotransferase</fullName>
        <ecNumber evidence="4">2.6.1.-</ecNumber>
    </recommendedName>
</protein>
<evidence type="ECO:0000259" key="5">
    <source>
        <dbReference type="Pfam" id="PF00155"/>
    </source>
</evidence>
<evidence type="ECO:0000313" key="7">
    <source>
        <dbReference type="Proteomes" id="UP000264541"/>
    </source>
</evidence>
<proteinExistence type="inferred from homology"/>
<dbReference type="PROSITE" id="PS00105">
    <property type="entry name" value="AA_TRANSFER_CLASS_1"/>
    <property type="match status" value="1"/>
</dbReference>
<name>A0A372LIZ4_9BACI</name>
<dbReference type="Pfam" id="PF00155">
    <property type="entry name" value="Aminotran_1_2"/>
    <property type="match status" value="1"/>
</dbReference>
<dbReference type="InterPro" id="IPR015422">
    <property type="entry name" value="PyrdxlP-dep_Trfase_small"/>
</dbReference>
<dbReference type="InterPro" id="IPR004839">
    <property type="entry name" value="Aminotransferase_I/II_large"/>
</dbReference>
<dbReference type="GO" id="GO:0030170">
    <property type="term" value="F:pyridoxal phosphate binding"/>
    <property type="evidence" value="ECO:0007669"/>
    <property type="project" value="InterPro"/>
</dbReference>
<comment type="cofactor">
    <cofactor evidence="1 4">
        <name>pyridoxal 5'-phosphate</name>
        <dbReference type="ChEBI" id="CHEBI:597326"/>
    </cofactor>
</comment>
<evidence type="ECO:0000256" key="4">
    <source>
        <dbReference type="RuleBase" id="RU000481"/>
    </source>
</evidence>
<dbReference type="RefSeq" id="WP_117327963.1">
    <property type="nucleotide sequence ID" value="NZ_QVTE01000051.1"/>
</dbReference>
<dbReference type="InterPro" id="IPR004838">
    <property type="entry name" value="NHTrfase_class1_PyrdxlP-BS"/>
</dbReference>
<keyword evidence="3 4" id="KW-0808">Transferase</keyword>
<dbReference type="EMBL" id="QVTE01000051">
    <property type="protein sequence ID" value="RFU66379.1"/>
    <property type="molecule type" value="Genomic_DNA"/>
</dbReference>
<feature type="domain" description="Aminotransferase class I/classII large" evidence="5">
    <location>
        <begin position="33"/>
        <end position="382"/>
    </location>
</feature>
<evidence type="ECO:0000256" key="2">
    <source>
        <dbReference type="ARBA" id="ARBA00022576"/>
    </source>
</evidence>
<sequence length="393" mass="43505">MIISKSKRMDLFPSSIFTELAEYKRNKIRDGKQLIDLSIGSPDLSPPDFLREELSRQTSIGTNYGYTLNGTAEFHSAVADYYKRKYNASVDPESEVLLSMGSQDALVHLPMVFCDPGDIIFVPDPGYTAYATGISLAGATPYFMPLQKENGFLPDLSAIPKEIALRAKMMILNFPGNPIPAMADFNFFTKAIEFAKHYNILIVHDFAYSELYFDNHKPISFLSVPGSKDVAIELNSLSKSFNLAGCRIGYAAGNRSAIAALQHFKSNLDYGVFLPVQNASIAAMKYGDEFSEQNRKVYEQRRNVLVEGLRSLGWNVDRPQGGMFIWARIPEGYSSSGFAYELIDRTNVVVTPGNAFGPTGEGYVRIALVQNEAVLAKAVDNISTSGIFDIQRV</sequence>
<evidence type="ECO:0000256" key="1">
    <source>
        <dbReference type="ARBA" id="ARBA00001933"/>
    </source>
</evidence>
<dbReference type="SUPFAM" id="SSF53383">
    <property type="entry name" value="PLP-dependent transferases"/>
    <property type="match status" value="1"/>
</dbReference>
<dbReference type="CDD" id="cd00609">
    <property type="entry name" value="AAT_like"/>
    <property type="match status" value="1"/>
</dbReference>
<dbReference type="Gene3D" id="3.40.640.10">
    <property type="entry name" value="Type I PLP-dependent aspartate aminotransferase-like (Major domain)"/>
    <property type="match status" value="1"/>
</dbReference>
<reference evidence="6 7" key="1">
    <citation type="submission" date="2018-08" db="EMBL/GenBank/DDBJ databases">
        <title>Bacillus chawlae sp. nov., Bacillus glennii sp. nov., and Bacillus saganii sp. nov. Isolated from the Vehicle Assembly Building at Kennedy Space Center where the Viking Spacecraft were Assembled.</title>
        <authorList>
            <person name="Seuylemezian A."/>
            <person name="Vaishampayan P."/>
        </authorList>
    </citation>
    <scope>NUCLEOTIDE SEQUENCE [LARGE SCALE GENOMIC DNA]</scope>
    <source>
        <strain evidence="6 7">V47-23a</strain>
    </source>
</reference>
<organism evidence="6 7">
    <name type="scientific">Peribacillus saganii</name>
    <dbReference type="NCBI Taxonomy" id="2303992"/>
    <lineage>
        <taxon>Bacteria</taxon>
        <taxon>Bacillati</taxon>
        <taxon>Bacillota</taxon>
        <taxon>Bacilli</taxon>
        <taxon>Bacillales</taxon>
        <taxon>Bacillaceae</taxon>
        <taxon>Peribacillus</taxon>
    </lineage>
</organism>
<comment type="caution">
    <text evidence="6">The sequence shown here is derived from an EMBL/GenBank/DDBJ whole genome shotgun (WGS) entry which is preliminary data.</text>
</comment>
<keyword evidence="2 4" id="KW-0032">Aminotransferase</keyword>
<evidence type="ECO:0000313" key="6">
    <source>
        <dbReference type="EMBL" id="RFU66379.1"/>
    </source>
</evidence>
<dbReference type="AlphaFoldDB" id="A0A372LIZ4"/>
<dbReference type="NCBIfam" id="NF005815">
    <property type="entry name" value="PRK07681.1"/>
    <property type="match status" value="1"/>
</dbReference>
<gene>
    <name evidence="6" type="ORF">D0469_17245</name>
</gene>
<dbReference type="GO" id="GO:0008483">
    <property type="term" value="F:transaminase activity"/>
    <property type="evidence" value="ECO:0007669"/>
    <property type="project" value="UniProtKB-KW"/>
</dbReference>
<dbReference type="PANTHER" id="PTHR42832">
    <property type="entry name" value="AMINO ACID AMINOTRANSFERASE"/>
    <property type="match status" value="1"/>
</dbReference>
<dbReference type="EC" id="2.6.1.-" evidence="4"/>
<dbReference type="OrthoDB" id="9802328at2"/>